<reference evidence="10 12" key="1">
    <citation type="submission" date="2018-05" db="EMBL/GenBank/DDBJ databases">
        <title>Freshwater and sediment microbial communities from various areas in North America, analyzing microbe dynamics in response to fracking.</title>
        <authorList>
            <person name="Lamendella R."/>
        </authorList>
    </citation>
    <scope>NUCLEOTIDE SEQUENCE [LARGE SCALE GENOMIC DNA]</scope>
    <source>
        <strain evidence="10 12">DB-3</strain>
        <strain evidence="11 13">NG-13</strain>
    </source>
</reference>
<keyword evidence="5" id="KW-0456">Lyase</keyword>
<dbReference type="InterPro" id="IPR013785">
    <property type="entry name" value="Aldolase_TIM"/>
</dbReference>
<dbReference type="PANTHER" id="PTHR31829">
    <property type="entry name" value="PYRIDOXAL 5'-PHOSPHATE SYNTHASE SUBUNIT SNZ1-RELATED"/>
    <property type="match status" value="1"/>
</dbReference>
<evidence type="ECO:0000256" key="4">
    <source>
        <dbReference type="ARBA" id="ARBA00022898"/>
    </source>
</evidence>
<gene>
    <name evidence="11" type="ORF">DET54_12748</name>
    <name evidence="10" type="ORF">DET56_1275</name>
</gene>
<dbReference type="Gene3D" id="3.20.20.70">
    <property type="entry name" value="Aldolase class I"/>
    <property type="match status" value="1"/>
</dbReference>
<feature type="domain" description="PdxS/SNZ N-terminal" evidence="9">
    <location>
        <begin position="12"/>
        <end position="82"/>
    </location>
</feature>
<dbReference type="GO" id="GO:0008615">
    <property type="term" value="P:pyridoxine biosynthetic process"/>
    <property type="evidence" value="ECO:0007669"/>
    <property type="project" value="TreeGrafter"/>
</dbReference>
<name>A0A855XLR5_9BACL</name>
<evidence type="ECO:0000256" key="1">
    <source>
        <dbReference type="ARBA" id="ARBA00004737"/>
    </source>
</evidence>
<sequence length="95" mass="10707">MEPGTARVKRGAKARIGHYVEAKVLESLKVDYLDESVVLTPSDEVFHIDKHEFTVPFVSGAKDLGEALRQIGEWASMIRTHSKLAPSERMKDRGW</sequence>
<dbReference type="AlphaFoldDB" id="A0A855XLR5"/>
<dbReference type="EMBL" id="QGTZ01000027">
    <property type="protein sequence ID" value="PWW31665.1"/>
    <property type="molecule type" value="Genomic_DNA"/>
</dbReference>
<dbReference type="PANTHER" id="PTHR31829:SF0">
    <property type="entry name" value="PYRIDOXAL 5'-PHOSPHATE SYNTHASE SUBUNIT SNZ1-RELATED"/>
    <property type="match status" value="1"/>
</dbReference>
<evidence type="ECO:0000313" key="13">
    <source>
        <dbReference type="Proteomes" id="UP000248827"/>
    </source>
</evidence>
<dbReference type="InterPro" id="IPR033755">
    <property type="entry name" value="PdxS/SNZ_N"/>
</dbReference>
<evidence type="ECO:0000313" key="10">
    <source>
        <dbReference type="EMBL" id="PWW31665.1"/>
    </source>
</evidence>
<evidence type="ECO:0000256" key="7">
    <source>
        <dbReference type="ARBA" id="ARBA00047992"/>
    </source>
</evidence>
<dbReference type="Proteomes" id="UP000248827">
    <property type="component" value="Unassembled WGS sequence"/>
</dbReference>
<dbReference type="SUPFAM" id="SSF51366">
    <property type="entry name" value="Ribulose-phoshate binding barrel"/>
    <property type="match status" value="1"/>
</dbReference>
<evidence type="ECO:0000313" key="11">
    <source>
        <dbReference type="EMBL" id="RAI84153.1"/>
    </source>
</evidence>
<accession>A0A855XLR5</accession>
<evidence type="ECO:0000313" key="12">
    <source>
        <dbReference type="Proteomes" id="UP000247078"/>
    </source>
</evidence>
<dbReference type="EMBL" id="QLLI01000027">
    <property type="protein sequence ID" value="RAI84153.1"/>
    <property type="molecule type" value="Genomic_DNA"/>
</dbReference>
<dbReference type="InterPro" id="IPR001852">
    <property type="entry name" value="PdxS/SNZ"/>
</dbReference>
<comment type="catalytic activity">
    <reaction evidence="7">
        <text>aldehydo-D-ribose 5-phosphate + D-glyceraldehyde 3-phosphate + L-glutamine = pyridoxal 5'-phosphate + L-glutamate + phosphate + 3 H2O + H(+)</text>
        <dbReference type="Rhea" id="RHEA:31507"/>
        <dbReference type="ChEBI" id="CHEBI:15377"/>
        <dbReference type="ChEBI" id="CHEBI:15378"/>
        <dbReference type="ChEBI" id="CHEBI:29985"/>
        <dbReference type="ChEBI" id="CHEBI:43474"/>
        <dbReference type="ChEBI" id="CHEBI:58273"/>
        <dbReference type="ChEBI" id="CHEBI:58359"/>
        <dbReference type="ChEBI" id="CHEBI:59776"/>
        <dbReference type="ChEBI" id="CHEBI:597326"/>
        <dbReference type="EC" id="4.3.3.6"/>
    </reaction>
</comment>
<dbReference type="Pfam" id="PF01680">
    <property type="entry name" value="SOR_SNZ"/>
    <property type="match status" value="1"/>
</dbReference>
<evidence type="ECO:0000256" key="3">
    <source>
        <dbReference type="ARBA" id="ARBA00012084"/>
    </source>
</evidence>
<evidence type="ECO:0000259" key="9">
    <source>
        <dbReference type="Pfam" id="PF01680"/>
    </source>
</evidence>
<organism evidence="10 12">
    <name type="scientific">Paenibacillus pabuli</name>
    <dbReference type="NCBI Taxonomy" id="1472"/>
    <lineage>
        <taxon>Bacteria</taxon>
        <taxon>Bacillati</taxon>
        <taxon>Bacillota</taxon>
        <taxon>Bacilli</taxon>
        <taxon>Bacillales</taxon>
        <taxon>Paenibacillaceae</taxon>
        <taxon>Paenibacillus</taxon>
    </lineage>
</organism>
<evidence type="ECO:0000256" key="2">
    <source>
        <dbReference type="ARBA" id="ARBA00007281"/>
    </source>
</evidence>
<evidence type="ECO:0000256" key="8">
    <source>
        <dbReference type="PROSITE-ProRule" id="PRU00481"/>
    </source>
</evidence>
<dbReference type="EC" id="4.3.3.6" evidence="3"/>
<comment type="caution">
    <text evidence="10">The sequence shown here is derived from an EMBL/GenBank/DDBJ whole genome shotgun (WGS) entry which is preliminary data.</text>
</comment>
<dbReference type="Proteomes" id="UP000247078">
    <property type="component" value="Unassembled WGS sequence"/>
</dbReference>
<keyword evidence="6" id="KW-0704">Schiff base</keyword>
<keyword evidence="13" id="KW-1185">Reference proteome</keyword>
<keyword evidence="4" id="KW-0663">Pyridoxal phosphate</keyword>
<protein>
    <recommendedName>
        <fullName evidence="3">pyridoxal 5'-phosphate synthase (glutamine hydrolyzing)</fullName>
        <ecNumber evidence="3">4.3.3.6</ecNumber>
    </recommendedName>
</protein>
<dbReference type="InterPro" id="IPR011060">
    <property type="entry name" value="RibuloseP-bd_barrel"/>
</dbReference>
<dbReference type="GO" id="GO:0042823">
    <property type="term" value="P:pyridoxal phosphate biosynthetic process"/>
    <property type="evidence" value="ECO:0007669"/>
    <property type="project" value="InterPro"/>
</dbReference>
<dbReference type="GO" id="GO:0006520">
    <property type="term" value="P:amino acid metabolic process"/>
    <property type="evidence" value="ECO:0007669"/>
    <property type="project" value="TreeGrafter"/>
</dbReference>
<comment type="similarity">
    <text evidence="2 8">Belongs to the PdxS/SNZ family.</text>
</comment>
<dbReference type="PROSITE" id="PS51129">
    <property type="entry name" value="PDXS_SNZ_2"/>
    <property type="match status" value="1"/>
</dbReference>
<dbReference type="GO" id="GO:0036381">
    <property type="term" value="F:pyridoxal 5'-phosphate synthase (glutamine hydrolysing) activity"/>
    <property type="evidence" value="ECO:0007669"/>
    <property type="project" value="UniProtKB-EC"/>
</dbReference>
<evidence type="ECO:0000256" key="6">
    <source>
        <dbReference type="ARBA" id="ARBA00023270"/>
    </source>
</evidence>
<evidence type="ECO:0000256" key="5">
    <source>
        <dbReference type="ARBA" id="ARBA00023239"/>
    </source>
</evidence>
<comment type="pathway">
    <text evidence="1">Cofactor biosynthesis; pyridoxal 5'-phosphate biosynthesis.</text>
</comment>
<proteinExistence type="inferred from homology"/>